<gene>
    <name evidence="1" type="ORF">AY555_05460</name>
</gene>
<name>A0A143DDC1_9PROT</name>
<evidence type="ECO:0008006" key="3">
    <source>
        <dbReference type="Google" id="ProtNLM"/>
    </source>
</evidence>
<keyword evidence="2" id="KW-1185">Reference proteome</keyword>
<dbReference type="SUPFAM" id="SSF53335">
    <property type="entry name" value="S-adenosyl-L-methionine-dependent methyltransferases"/>
    <property type="match status" value="1"/>
</dbReference>
<dbReference type="STRING" id="1549855.AY555_05460"/>
<reference evidence="1 2" key="1">
    <citation type="submission" date="2016-02" db="EMBL/GenBank/DDBJ databases">
        <title>Complete Genome of H5569, the type strain of the newly described species Haematospirillium jordaniae.</title>
        <authorList>
            <person name="Nicholson A.C."/>
            <person name="Humrighouse B.W."/>
            <person name="Loparov V."/>
            <person name="McQuiston J.R."/>
        </authorList>
    </citation>
    <scope>NUCLEOTIDE SEQUENCE [LARGE SCALE GENOMIC DNA]</scope>
    <source>
        <strain evidence="1 2">H5569</strain>
    </source>
</reference>
<proteinExistence type="predicted"/>
<dbReference type="AlphaFoldDB" id="A0A143DDC1"/>
<dbReference type="KEGG" id="hjo:AY555_05460"/>
<evidence type="ECO:0000313" key="2">
    <source>
        <dbReference type="Proteomes" id="UP000076066"/>
    </source>
</evidence>
<dbReference type="Gene3D" id="3.40.50.150">
    <property type="entry name" value="Vaccinia Virus protein VP39"/>
    <property type="match status" value="1"/>
</dbReference>
<accession>A0A143DDC1</accession>
<dbReference type="InterPro" id="IPR029063">
    <property type="entry name" value="SAM-dependent_MTases_sf"/>
</dbReference>
<dbReference type="Proteomes" id="UP000076066">
    <property type="component" value="Chromosome"/>
</dbReference>
<evidence type="ECO:0000313" key="1">
    <source>
        <dbReference type="EMBL" id="AMW34717.1"/>
    </source>
</evidence>
<protein>
    <recommendedName>
        <fullName evidence="3">Methyltransferase type 11 domain-containing protein</fullName>
    </recommendedName>
</protein>
<dbReference type="EMBL" id="CP014525">
    <property type="protein sequence ID" value="AMW34717.1"/>
    <property type="molecule type" value="Genomic_DNA"/>
</dbReference>
<organism evidence="1 2">
    <name type="scientific">Haematospirillum jordaniae</name>
    <dbReference type="NCBI Taxonomy" id="1549855"/>
    <lineage>
        <taxon>Bacteria</taxon>
        <taxon>Pseudomonadati</taxon>
        <taxon>Pseudomonadota</taxon>
        <taxon>Alphaproteobacteria</taxon>
        <taxon>Rhodospirillales</taxon>
        <taxon>Novispirillaceae</taxon>
        <taxon>Haematospirillum</taxon>
    </lineage>
</organism>
<sequence length="117" mass="13176">MIEHINALVNAVENLMRHLTLQGVLCVTTPNATSGLAFGQILTGRSLNVYWNHVMAYCPEHIQAICDRCGFQLADIVFFDHIDRRTKSNIIKSYLINTLSAFYPRLASSFLAVIRHA</sequence>